<evidence type="ECO:0000256" key="1">
    <source>
        <dbReference type="PROSITE-ProRule" id="PRU01360"/>
    </source>
</evidence>
<dbReference type="PROSITE" id="PS52016">
    <property type="entry name" value="TONB_DEPENDENT_REC_3"/>
    <property type="match status" value="1"/>
</dbReference>
<dbReference type="Proteomes" id="UP000198510">
    <property type="component" value="Unassembled WGS sequence"/>
</dbReference>
<keyword evidence="1" id="KW-1134">Transmembrane beta strand</keyword>
<dbReference type="Gene3D" id="2.170.130.10">
    <property type="entry name" value="TonB-dependent receptor, plug domain"/>
    <property type="match status" value="1"/>
</dbReference>
<dbReference type="FunFam" id="2.60.40.1120:FF:000003">
    <property type="entry name" value="Outer membrane protein Omp121"/>
    <property type="match status" value="1"/>
</dbReference>
<dbReference type="InterPro" id="IPR023997">
    <property type="entry name" value="TonB-dep_OMP_SusC/RagA_CS"/>
</dbReference>
<keyword evidence="1" id="KW-0998">Cell outer membrane</keyword>
<dbReference type="GO" id="GO:0033214">
    <property type="term" value="P:siderophore-iron import into cell"/>
    <property type="evidence" value="ECO:0007669"/>
    <property type="project" value="TreeGrafter"/>
</dbReference>
<gene>
    <name evidence="6" type="ORF">SAMN05421823_112135</name>
</gene>
<dbReference type="InterPro" id="IPR000531">
    <property type="entry name" value="Beta-barrel_TonB"/>
</dbReference>
<dbReference type="STRING" id="1075417.SAMN05421823_112135"/>
<keyword evidence="1" id="KW-0813">Transport</keyword>
<dbReference type="NCBIfam" id="TIGR04056">
    <property type="entry name" value="OMP_RagA_SusC"/>
    <property type="match status" value="1"/>
</dbReference>
<dbReference type="InterPro" id="IPR012910">
    <property type="entry name" value="Plug_dom"/>
</dbReference>
<dbReference type="OrthoDB" id="9768177at2"/>
<dbReference type="FunFam" id="2.170.130.10:FF:000003">
    <property type="entry name" value="SusC/RagA family TonB-linked outer membrane protein"/>
    <property type="match status" value="1"/>
</dbReference>
<evidence type="ECO:0000313" key="7">
    <source>
        <dbReference type="Proteomes" id="UP000198510"/>
    </source>
</evidence>
<dbReference type="Gene3D" id="2.60.40.1120">
    <property type="entry name" value="Carboxypeptidase-like, regulatory domain"/>
    <property type="match status" value="1"/>
</dbReference>
<evidence type="ECO:0000256" key="3">
    <source>
        <dbReference type="SAM" id="MobiDB-lite"/>
    </source>
</evidence>
<dbReference type="InterPro" id="IPR039426">
    <property type="entry name" value="TonB-dep_rcpt-like"/>
</dbReference>
<keyword evidence="7" id="KW-1185">Reference proteome</keyword>
<organism evidence="6 7">
    <name type="scientific">Catalinimonas alkaloidigena</name>
    <dbReference type="NCBI Taxonomy" id="1075417"/>
    <lineage>
        <taxon>Bacteria</taxon>
        <taxon>Pseudomonadati</taxon>
        <taxon>Bacteroidota</taxon>
        <taxon>Cytophagia</taxon>
        <taxon>Cytophagales</taxon>
        <taxon>Catalimonadaceae</taxon>
        <taxon>Catalinimonas</taxon>
    </lineage>
</organism>
<dbReference type="Pfam" id="PF07715">
    <property type="entry name" value="Plug"/>
    <property type="match status" value="1"/>
</dbReference>
<comment type="subcellular location">
    <subcellularLocation>
        <location evidence="1">Cell outer membrane</location>
        <topology evidence="1">Multi-pass membrane protein</topology>
    </subcellularLocation>
</comment>
<dbReference type="EMBL" id="FNFO01000012">
    <property type="protein sequence ID" value="SDM33871.1"/>
    <property type="molecule type" value="Genomic_DNA"/>
</dbReference>
<proteinExistence type="inferred from homology"/>
<protein>
    <submittedName>
        <fullName evidence="6">TonB-linked outer membrane protein, SusC/RagA family</fullName>
    </submittedName>
</protein>
<evidence type="ECO:0000259" key="5">
    <source>
        <dbReference type="Pfam" id="PF07715"/>
    </source>
</evidence>
<comment type="similarity">
    <text evidence="1 2">Belongs to the TonB-dependent receptor family.</text>
</comment>
<dbReference type="SUPFAM" id="SSF49464">
    <property type="entry name" value="Carboxypeptidase regulatory domain-like"/>
    <property type="match status" value="1"/>
</dbReference>
<dbReference type="InterPro" id="IPR008969">
    <property type="entry name" value="CarboxyPept-like_regulatory"/>
</dbReference>
<dbReference type="Pfam" id="PF00593">
    <property type="entry name" value="TonB_dep_Rec_b-barrel"/>
    <property type="match status" value="1"/>
</dbReference>
<name>A0A1G9SEQ2_9BACT</name>
<dbReference type="InterPro" id="IPR023996">
    <property type="entry name" value="TonB-dep_OMP_SusC/RagA"/>
</dbReference>
<accession>A0A1G9SEQ2</accession>
<dbReference type="PANTHER" id="PTHR30442">
    <property type="entry name" value="IRON III DICITRATE TRANSPORT PROTEIN FECA"/>
    <property type="match status" value="1"/>
</dbReference>
<feature type="region of interest" description="Disordered" evidence="3">
    <location>
        <begin position="243"/>
        <end position="262"/>
    </location>
</feature>
<dbReference type="Pfam" id="PF13715">
    <property type="entry name" value="CarbopepD_reg_2"/>
    <property type="match status" value="1"/>
</dbReference>
<sequence>MNTHVRTRLFGPGCRIVLIWLSCLGLWSQPLRAQPLPLAFYGTSPQQDPNAFALTLRNARLPELFRAIEARSGYRFAYTDEVAQLDQTFSIVGNHLTLKEVLSQLQAEAPLRFRQREELISVALERPGVQPKAVERDVTGRVHDEAGEPIPGVSVLVKGSTLGTITDIDGRFVLRVQDEGTPTLVISFVGYQTQELTLGTQNELDVTLFEDVQSLNEIVVVGYGTQKKANLTGAVSQVEPKDIERRPNPNLTQSLQGTMPGLNIARTSGNPGATPRINIRGFTSINGGNPLVLVDGVEGDINKINPNDVESVTVLKDAAASAIYGARGSFGVILVTTKAAQSGRMRVSYSNNFAWQTTTTNTDFVKDPYLATQLVDESFRVSTGRNYTGYNAADYEELQRRSTDPSLPDVVVDNRGGRDQYIYYGNTDWWNTMFRKWQPTQTHNLSLTGGTDRLSVLLSGRFYKQLGILNVQKDTYDSYNARGKVDLKVNDWLTLSENLQVNTSDQLSHGGSMYGWGEPWGSLIWVHALPSYVPQNPDGTATFRTELNNYTIGDGVFASLLYGKSIETIGQQQLINTVGATLAPTPVPGLSVKFNYTNRWDFLQQTQRSTLSPWSIYPDQISYLGNDQLRKVSGFDTYTALNLYANYEHNAGRHHFKEMVGVNREYKKYTTQDARKKNNLSDDLNELDLGSSDPEAYGTASEWAIRGYFFRVNYDFDNRYLLEVNGRYDGTSRFPSQYRWGFFPSVSAGWNVSNEPFLSGLKNVFDELKFRASYGGLGNQQVGTYAYIPTLNKATSGSYAINGSKLEYITPPGLNPVDITWERVTTTNVGMDVAVLRNRLSANVDVFQRNTIGMLTQGRTLPAVLGTGSPQENAADLRTRGFELTLTYQQSIPLGNKPLHLVFTGNLANQLTKITRFDNPNNYLGDYYVGQTIGEIWGYHIDGLFQSDQEASDYPVDQRRVNGRINSSPGENGHLLAGDMKFADLNGDGEISQGNNTLANPGDRRIIGNAAPQLPYSFSVRADWNNFDFSVFFQGIGKQDWYPGNDSRLFWAMYCRPYVSFIRKDLVDEIWTPENPDAYFPRLRGYTALSSGSELYEQNDRYLQNVAYLRLKNLSIGYTFPTQLTQRVHLDRVRIYISGENLLTFSKLTDYVDPEAASSGVDLSRTVTADDRSNAQTYPFSKAYSFGLSVNF</sequence>
<evidence type="ECO:0000259" key="4">
    <source>
        <dbReference type="Pfam" id="PF00593"/>
    </source>
</evidence>
<keyword evidence="2" id="KW-0798">TonB box</keyword>
<dbReference type="GO" id="GO:0009279">
    <property type="term" value="C:cell outer membrane"/>
    <property type="evidence" value="ECO:0007669"/>
    <property type="project" value="UniProtKB-SubCell"/>
</dbReference>
<keyword evidence="1 2" id="KW-0472">Membrane</keyword>
<reference evidence="6 7" key="1">
    <citation type="submission" date="2016-10" db="EMBL/GenBank/DDBJ databases">
        <authorList>
            <person name="de Groot N.N."/>
        </authorList>
    </citation>
    <scope>NUCLEOTIDE SEQUENCE [LARGE SCALE GENOMIC DNA]</scope>
    <source>
        <strain evidence="6 7">DSM 25186</strain>
    </source>
</reference>
<dbReference type="NCBIfam" id="TIGR04057">
    <property type="entry name" value="SusC_RagA_signa"/>
    <property type="match status" value="1"/>
</dbReference>
<dbReference type="InterPro" id="IPR037066">
    <property type="entry name" value="Plug_dom_sf"/>
</dbReference>
<evidence type="ECO:0000313" key="6">
    <source>
        <dbReference type="EMBL" id="SDM33871.1"/>
    </source>
</evidence>
<evidence type="ECO:0000256" key="2">
    <source>
        <dbReference type="RuleBase" id="RU003357"/>
    </source>
</evidence>
<dbReference type="AlphaFoldDB" id="A0A1G9SEQ2"/>
<dbReference type="PANTHER" id="PTHR30442:SF0">
    <property type="entry name" value="FE(3+) DICITRATE TRANSPORT PROTEIN FECA"/>
    <property type="match status" value="1"/>
</dbReference>
<feature type="domain" description="TonB-dependent receptor-like beta-barrel" evidence="4">
    <location>
        <begin position="574"/>
        <end position="1142"/>
    </location>
</feature>
<dbReference type="RefSeq" id="WP_089687214.1">
    <property type="nucleotide sequence ID" value="NZ_FNFO01000012.1"/>
</dbReference>
<keyword evidence="1" id="KW-0812">Transmembrane</keyword>
<dbReference type="SUPFAM" id="SSF56935">
    <property type="entry name" value="Porins"/>
    <property type="match status" value="1"/>
</dbReference>
<feature type="domain" description="TonB-dependent receptor plug" evidence="5">
    <location>
        <begin position="228"/>
        <end position="332"/>
    </location>
</feature>